<evidence type="ECO:0000313" key="4">
    <source>
        <dbReference type="Proteomes" id="UP000009375"/>
    </source>
</evidence>
<feature type="transmembrane region" description="Helical" evidence="1">
    <location>
        <begin position="12"/>
        <end position="31"/>
    </location>
</feature>
<feature type="transmembrane region" description="Helical" evidence="1">
    <location>
        <begin position="298"/>
        <end position="320"/>
    </location>
</feature>
<sequence length="389" mass="43964">MIKNKVSSSGVSFVRIVLTIMIITFSIRASNNMLTTSVPLLVKYYFGFSETEVGLIAALLSFTTFLTTALLNAKLSANKRRIAFIGSNFVYMLVFFGIWVSNFYSIWILAAVMGVLLGFIMPNIITAAGLFKDPKTRDRVLSIYTVVLSFSLIIGPLIESELLKFVNIREAFLIFALFGLISFVLSPFMKFPVEKKKKIKIKVFSNYGFRSAIFNIMAYNIPFAVLIAFAGIYEKDTFDVSLSFVTLVFSLFFLTSFLSRIYLSFKPPRNIKFMMNETIILTLIGIIIMVFSRNLDVFLISFMILGIPHGFAYPTSIITLGRSFNDKFRNAANSYFFAVMMAVGVILPTLSGFSIDKVGFKLTFIFITLLILVLLVLNNINFRKWKLNV</sequence>
<feature type="transmembrane region" description="Helical" evidence="1">
    <location>
        <begin position="332"/>
        <end position="353"/>
    </location>
</feature>
<feature type="transmembrane region" description="Helical" evidence="1">
    <location>
        <begin position="140"/>
        <end position="159"/>
    </location>
</feature>
<feature type="transmembrane region" description="Helical" evidence="1">
    <location>
        <begin position="359"/>
        <end position="377"/>
    </location>
</feature>
<keyword evidence="1" id="KW-0472">Membrane</keyword>
<dbReference type="InterPro" id="IPR052714">
    <property type="entry name" value="MFS_Exporter"/>
</dbReference>
<feature type="transmembrane region" description="Helical" evidence="1">
    <location>
        <begin position="51"/>
        <end position="70"/>
    </location>
</feature>
<dbReference type="SUPFAM" id="SSF103473">
    <property type="entry name" value="MFS general substrate transporter"/>
    <property type="match status" value="1"/>
</dbReference>
<accession>D2EGG6</accession>
<dbReference type="GO" id="GO:0022857">
    <property type="term" value="F:transmembrane transporter activity"/>
    <property type="evidence" value="ECO:0007669"/>
    <property type="project" value="InterPro"/>
</dbReference>
<dbReference type="AlphaFoldDB" id="D2EGG6"/>
<name>D2EGG6_PARA4</name>
<dbReference type="InterPro" id="IPR020846">
    <property type="entry name" value="MFS_dom"/>
</dbReference>
<feature type="transmembrane region" description="Helical" evidence="1">
    <location>
        <begin position="106"/>
        <end position="128"/>
    </location>
</feature>
<reference evidence="3 4" key="1">
    <citation type="journal article" date="2010" name="Proc. Natl. Acad. Sci. U.S.A.">
        <title>Enigmatic, ultrasmall, uncultivated Archaea.</title>
        <authorList>
            <person name="Baker B.J."/>
            <person name="Comolli L.R."/>
            <person name="Dick G.J."/>
            <person name="Hauser L.J."/>
            <person name="Hyatt D."/>
            <person name="Dill B.D."/>
            <person name="Land M.L."/>
            <person name="Verberkmoes N.C."/>
            <person name="Hettich R.L."/>
            <person name="Banfield J.F."/>
        </authorList>
    </citation>
    <scope>NUCLEOTIDE SEQUENCE [LARGE SCALE GENOMIC DNA]</scope>
</reference>
<dbReference type="Gene3D" id="1.20.1250.20">
    <property type="entry name" value="MFS general substrate transporter like domains"/>
    <property type="match status" value="2"/>
</dbReference>
<dbReference type="Proteomes" id="UP000009375">
    <property type="component" value="Unassembled WGS sequence"/>
</dbReference>
<dbReference type="Pfam" id="PF07690">
    <property type="entry name" value="MFS_1"/>
    <property type="match status" value="1"/>
</dbReference>
<feature type="transmembrane region" description="Helical" evidence="1">
    <location>
        <begin position="275"/>
        <end position="292"/>
    </location>
</feature>
<evidence type="ECO:0000256" key="1">
    <source>
        <dbReference type="SAM" id="Phobius"/>
    </source>
</evidence>
<proteinExistence type="predicted"/>
<organism evidence="3 4">
    <name type="scientific">Candidatus Parvarchaeum acidiphilum ARMAN-4</name>
    <dbReference type="NCBI Taxonomy" id="662760"/>
    <lineage>
        <taxon>Archaea</taxon>
        <taxon>Candidatus Parvarchaeota</taxon>
        <taxon>Candidatus Parvarchaeum</taxon>
    </lineage>
</organism>
<dbReference type="PANTHER" id="PTHR23531">
    <property type="entry name" value="QUINOLENE RESISTANCE PROTEIN NORA"/>
    <property type="match status" value="1"/>
</dbReference>
<dbReference type="PANTHER" id="PTHR23531:SF1">
    <property type="entry name" value="QUINOLENE RESISTANCE PROTEIN NORA"/>
    <property type="match status" value="1"/>
</dbReference>
<gene>
    <name evidence="3" type="ORF">BJBARM4_0865</name>
</gene>
<feature type="transmembrane region" description="Helical" evidence="1">
    <location>
        <begin position="244"/>
        <end position="263"/>
    </location>
</feature>
<evidence type="ECO:0000313" key="3">
    <source>
        <dbReference type="EMBL" id="EEZ92564.1"/>
    </source>
</evidence>
<keyword evidence="1" id="KW-1133">Transmembrane helix</keyword>
<protein>
    <submittedName>
        <fullName evidence="3">Major facilitator superfamily MFS_1</fullName>
    </submittedName>
</protein>
<feature type="transmembrane region" description="Helical" evidence="1">
    <location>
        <begin position="212"/>
        <end position="232"/>
    </location>
</feature>
<dbReference type="PROSITE" id="PS50850">
    <property type="entry name" value="MFS"/>
    <property type="match status" value="1"/>
</dbReference>
<dbReference type="EMBL" id="GG730074">
    <property type="protein sequence ID" value="EEZ92564.1"/>
    <property type="molecule type" value="Genomic_DNA"/>
</dbReference>
<feature type="domain" description="Major facilitator superfamily (MFS) profile" evidence="2">
    <location>
        <begin position="201"/>
        <end position="389"/>
    </location>
</feature>
<dbReference type="InterPro" id="IPR011701">
    <property type="entry name" value="MFS"/>
</dbReference>
<dbReference type="InterPro" id="IPR036259">
    <property type="entry name" value="MFS_trans_sf"/>
</dbReference>
<evidence type="ECO:0000259" key="2">
    <source>
        <dbReference type="PROSITE" id="PS50850"/>
    </source>
</evidence>
<keyword evidence="1" id="KW-0812">Transmembrane</keyword>
<feature type="transmembrane region" description="Helical" evidence="1">
    <location>
        <begin position="82"/>
        <end position="100"/>
    </location>
</feature>
<feature type="transmembrane region" description="Helical" evidence="1">
    <location>
        <begin position="171"/>
        <end position="191"/>
    </location>
</feature>